<dbReference type="Proteomes" id="UP000077271">
    <property type="component" value="Unassembled WGS sequence"/>
</dbReference>
<evidence type="ECO:0000313" key="8">
    <source>
        <dbReference type="EMBL" id="OAH57743.1"/>
    </source>
</evidence>
<dbReference type="InterPro" id="IPR002104">
    <property type="entry name" value="Integrase_catalytic"/>
</dbReference>
<dbReference type="GO" id="GO:0003677">
    <property type="term" value="F:DNA binding"/>
    <property type="evidence" value="ECO:0007669"/>
    <property type="project" value="UniProtKB-UniRule"/>
</dbReference>
<keyword evidence="3 5" id="KW-0238">DNA-binding</keyword>
<dbReference type="PROSITE" id="PS51898">
    <property type="entry name" value="TYR_RECOMBINASE"/>
    <property type="match status" value="1"/>
</dbReference>
<dbReference type="InterPro" id="IPR050090">
    <property type="entry name" value="Tyrosine_recombinase_XerCD"/>
</dbReference>
<dbReference type="EMBL" id="LQWZ01000012">
    <property type="protein sequence ID" value="OAH57743.1"/>
    <property type="molecule type" value="Genomic_DNA"/>
</dbReference>
<evidence type="ECO:0000259" key="6">
    <source>
        <dbReference type="PROSITE" id="PS51898"/>
    </source>
</evidence>
<feature type="domain" description="Core-binding (CB)" evidence="7">
    <location>
        <begin position="74"/>
        <end position="153"/>
    </location>
</feature>
<dbReference type="InterPro" id="IPR011010">
    <property type="entry name" value="DNA_brk_join_enz"/>
</dbReference>
<dbReference type="CDD" id="cd01189">
    <property type="entry name" value="INT_ICEBs1_C_like"/>
    <property type="match status" value="1"/>
</dbReference>
<keyword evidence="2" id="KW-0229">DNA integration</keyword>
<gene>
    <name evidence="8" type="ORF">AWH48_01610</name>
</gene>
<proteinExistence type="inferred from homology"/>
<dbReference type="Gene3D" id="1.10.443.10">
    <property type="entry name" value="Intergrase catalytic core"/>
    <property type="match status" value="1"/>
</dbReference>
<evidence type="ECO:0000256" key="3">
    <source>
        <dbReference type="ARBA" id="ARBA00023125"/>
    </source>
</evidence>
<evidence type="ECO:0000256" key="4">
    <source>
        <dbReference type="ARBA" id="ARBA00023172"/>
    </source>
</evidence>
<evidence type="ECO:0000259" key="7">
    <source>
        <dbReference type="PROSITE" id="PS51900"/>
    </source>
</evidence>
<sequence>MASYIVLDKKNPADKSELPRIKITAELGYDERGKRIRRKKTVSLKSLSDRAIKKAITEFEIAVANSGPIDTNNMTYRDAVALWLKNHVTHLTYHSQRAYKMNIQPAVEYLGDLKLKDLKKIHIVEFMNHLTKQDEKSTNYKMRVNRVMLQKMVEWDLLDENVADAVKKTKQKKQEMSFYDENEVKQLLDLLPSALPKHRMVIQMALFSGMRIGEISGLTMDNVNFNDNTITIKHTLIHDKENDTFFLGATKNKKVRVIPMPEHFMASLKNYIKEVKKDRMFQGPDWRGVEGMDLIFCRADGYPHSDNAFSKYFLEFIERHGLKRIRFHDLRHTHASLLLSKGVNIKVIQERLGHSSITLTIDTYSHLTKENELEAVTKLSNMF</sequence>
<dbReference type="AlphaFoldDB" id="A0A177KWJ9"/>
<dbReference type="InterPro" id="IPR004107">
    <property type="entry name" value="Integrase_SAM-like_N"/>
</dbReference>
<evidence type="ECO:0008006" key="10">
    <source>
        <dbReference type="Google" id="ProtNLM"/>
    </source>
</evidence>
<protein>
    <recommendedName>
        <fullName evidence="10">Tyr recombinase domain-containing protein</fullName>
    </recommendedName>
</protein>
<reference evidence="8 9" key="1">
    <citation type="submission" date="2016-01" db="EMBL/GenBank/DDBJ databases">
        <title>Investigation of taxonomic status of Bacillus aminovorans.</title>
        <authorList>
            <person name="Verma A."/>
            <person name="Pal Y."/>
            <person name="Krishnamurthi S."/>
        </authorList>
    </citation>
    <scope>NUCLEOTIDE SEQUENCE [LARGE SCALE GENOMIC DNA]</scope>
    <source>
        <strain evidence="8 9">DSM 4337</strain>
    </source>
</reference>
<comment type="similarity">
    <text evidence="1">Belongs to the 'phage' integrase family.</text>
</comment>
<comment type="caution">
    <text evidence="8">The sequence shown here is derived from an EMBL/GenBank/DDBJ whole genome shotgun (WGS) entry which is preliminary data.</text>
</comment>
<name>A0A177KWJ9_9BACI</name>
<evidence type="ECO:0000256" key="5">
    <source>
        <dbReference type="PROSITE-ProRule" id="PRU01248"/>
    </source>
</evidence>
<dbReference type="InterPro" id="IPR044068">
    <property type="entry name" value="CB"/>
</dbReference>
<dbReference type="Pfam" id="PF14659">
    <property type="entry name" value="Phage_int_SAM_3"/>
    <property type="match status" value="1"/>
</dbReference>
<evidence type="ECO:0000256" key="2">
    <source>
        <dbReference type="ARBA" id="ARBA00022908"/>
    </source>
</evidence>
<dbReference type="Gene3D" id="1.10.150.130">
    <property type="match status" value="1"/>
</dbReference>
<evidence type="ECO:0000313" key="9">
    <source>
        <dbReference type="Proteomes" id="UP000077271"/>
    </source>
</evidence>
<dbReference type="Pfam" id="PF00589">
    <property type="entry name" value="Phage_integrase"/>
    <property type="match status" value="1"/>
</dbReference>
<dbReference type="PANTHER" id="PTHR30349">
    <property type="entry name" value="PHAGE INTEGRASE-RELATED"/>
    <property type="match status" value="1"/>
</dbReference>
<organism evidence="8 9">
    <name type="scientific">Domibacillus aminovorans</name>
    <dbReference type="NCBI Taxonomy" id="29332"/>
    <lineage>
        <taxon>Bacteria</taxon>
        <taxon>Bacillati</taxon>
        <taxon>Bacillota</taxon>
        <taxon>Bacilli</taxon>
        <taxon>Bacillales</taxon>
        <taxon>Bacillaceae</taxon>
        <taxon>Domibacillus</taxon>
    </lineage>
</organism>
<dbReference type="InterPro" id="IPR010998">
    <property type="entry name" value="Integrase_recombinase_N"/>
</dbReference>
<accession>A0A177KWJ9</accession>
<dbReference type="SUPFAM" id="SSF56349">
    <property type="entry name" value="DNA breaking-rejoining enzymes"/>
    <property type="match status" value="1"/>
</dbReference>
<feature type="domain" description="Tyr recombinase" evidence="6">
    <location>
        <begin position="174"/>
        <end position="377"/>
    </location>
</feature>
<dbReference type="GO" id="GO:0015074">
    <property type="term" value="P:DNA integration"/>
    <property type="evidence" value="ECO:0007669"/>
    <property type="project" value="UniProtKB-KW"/>
</dbReference>
<dbReference type="OrthoDB" id="9803188at2"/>
<keyword evidence="4" id="KW-0233">DNA recombination</keyword>
<evidence type="ECO:0000256" key="1">
    <source>
        <dbReference type="ARBA" id="ARBA00008857"/>
    </source>
</evidence>
<dbReference type="InterPro" id="IPR013762">
    <property type="entry name" value="Integrase-like_cat_sf"/>
</dbReference>
<dbReference type="RefSeq" id="WP_063974716.1">
    <property type="nucleotide sequence ID" value="NZ_LQWZ01000012.1"/>
</dbReference>
<dbReference type="PROSITE" id="PS51900">
    <property type="entry name" value="CB"/>
    <property type="match status" value="1"/>
</dbReference>
<dbReference type="PANTHER" id="PTHR30349:SF64">
    <property type="entry name" value="PROPHAGE INTEGRASE INTD-RELATED"/>
    <property type="match status" value="1"/>
</dbReference>
<dbReference type="GO" id="GO:0006310">
    <property type="term" value="P:DNA recombination"/>
    <property type="evidence" value="ECO:0007669"/>
    <property type="project" value="UniProtKB-KW"/>
</dbReference>